<keyword evidence="2 7" id="KW-0813">Transport</keyword>
<dbReference type="GO" id="GO:0005886">
    <property type="term" value="C:plasma membrane"/>
    <property type="evidence" value="ECO:0007669"/>
    <property type="project" value="UniProtKB-SubCell"/>
</dbReference>
<feature type="transmembrane region" description="Helical" evidence="7">
    <location>
        <begin position="77"/>
        <end position="96"/>
    </location>
</feature>
<dbReference type="CDD" id="cd06261">
    <property type="entry name" value="TM_PBP2"/>
    <property type="match status" value="1"/>
</dbReference>
<proteinExistence type="inferred from homology"/>
<evidence type="ECO:0000259" key="8">
    <source>
        <dbReference type="PROSITE" id="PS50928"/>
    </source>
</evidence>
<dbReference type="AlphaFoldDB" id="A0A3M2JCT6"/>
<comment type="caution">
    <text evidence="9">The sequence shown here is derived from an EMBL/GenBank/DDBJ whole genome shotgun (WGS) entry which is preliminary data.</text>
</comment>
<evidence type="ECO:0000256" key="4">
    <source>
        <dbReference type="ARBA" id="ARBA00022692"/>
    </source>
</evidence>
<comment type="subcellular location">
    <subcellularLocation>
        <location evidence="1 7">Cell membrane</location>
        <topology evidence="1 7">Multi-pass membrane protein</topology>
    </subcellularLocation>
</comment>
<evidence type="ECO:0000313" key="10">
    <source>
        <dbReference type="Proteomes" id="UP000269289"/>
    </source>
</evidence>
<dbReference type="Gene3D" id="1.10.3720.10">
    <property type="entry name" value="MetI-like"/>
    <property type="match status" value="1"/>
</dbReference>
<gene>
    <name evidence="9" type="ORF">EBM89_13205</name>
</gene>
<dbReference type="EMBL" id="RFFI01000072">
    <property type="protein sequence ID" value="RMI08775.1"/>
    <property type="molecule type" value="Genomic_DNA"/>
</dbReference>
<dbReference type="PROSITE" id="PS50928">
    <property type="entry name" value="ABC_TM1"/>
    <property type="match status" value="1"/>
</dbReference>
<evidence type="ECO:0000256" key="5">
    <source>
        <dbReference type="ARBA" id="ARBA00022989"/>
    </source>
</evidence>
<protein>
    <submittedName>
        <fullName evidence="9">ABC transporter permease subunit</fullName>
    </submittedName>
</protein>
<evidence type="ECO:0000256" key="6">
    <source>
        <dbReference type="ARBA" id="ARBA00023136"/>
    </source>
</evidence>
<dbReference type="Pfam" id="PF00528">
    <property type="entry name" value="BPD_transp_1"/>
    <property type="match status" value="1"/>
</dbReference>
<dbReference type="RefSeq" id="WP_122149885.1">
    <property type="nucleotide sequence ID" value="NZ_RFFI01000072.1"/>
</dbReference>
<feature type="transmembrane region" description="Helical" evidence="7">
    <location>
        <begin position="134"/>
        <end position="153"/>
    </location>
</feature>
<evidence type="ECO:0000256" key="1">
    <source>
        <dbReference type="ARBA" id="ARBA00004651"/>
    </source>
</evidence>
<organism evidence="9 10">
    <name type="scientific">Cellulomonas triticagri</name>
    <dbReference type="NCBI Taxonomy" id="2483352"/>
    <lineage>
        <taxon>Bacteria</taxon>
        <taxon>Bacillati</taxon>
        <taxon>Actinomycetota</taxon>
        <taxon>Actinomycetes</taxon>
        <taxon>Micrococcales</taxon>
        <taxon>Cellulomonadaceae</taxon>
        <taxon>Cellulomonas</taxon>
    </lineage>
</organism>
<dbReference type="PANTHER" id="PTHR30151:SF0">
    <property type="entry name" value="ABC TRANSPORTER PERMEASE PROTEIN MJ0413-RELATED"/>
    <property type="match status" value="1"/>
</dbReference>
<dbReference type="SUPFAM" id="SSF161098">
    <property type="entry name" value="MetI-like"/>
    <property type="match status" value="1"/>
</dbReference>
<dbReference type="GO" id="GO:0055085">
    <property type="term" value="P:transmembrane transport"/>
    <property type="evidence" value="ECO:0007669"/>
    <property type="project" value="InterPro"/>
</dbReference>
<evidence type="ECO:0000313" key="9">
    <source>
        <dbReference type="EMBL" id="RMI08775.1"/>
    </source>
</evidence>
<dbReference type="PANTHER" id="PTHR30151">
    <property type="entry name" value="ALKANE SULFONATE ABC TRANSPORTER-RELATED, MEMBRANE SUBUNIT"/>
    <property type="match status" value="1"/>
</dbReference>
<accession>A0A3M2JCT6</accession>
<keyword evidence="4 7" id="KW-0812">Transmembrane</keyword>
<dbReference type="OrthoDB" id="7274389at2"/>
<keyword evidence="5 7" id="KW-1133">Transmembrane helix</keyword>
<dbReference type="InterPro" id="IPR035906">
    <property type="entry name" value="MetI-like_sf"/>
</dbReference>
<dbReference type="InterPro" id="IPR000515">
    <property type="entry name" value="MetI-like"/>
</dbReference>
<evidence type="ECO:0000256" key="7">
    <source>
        <dbReference type="RuleBase" id="RU363032"/>
    </source>
</evidence>
<name>A0A3M2JCT6_9CELL</name>
<feature type="transmembrane region" description="Helical" evidence="7">
    <location>
        <begin position="108"/>
        <end position="128"/>
    </location>
</feature>
<keyword evidence="6 7" id="KW-0472">Membrane</keyword>
<feature type="transmembrane region" description="Helical" evidence="7">
    <location>
        <begin position="229"/>
        <end position="251"/>
    </location>
</feature>
<feature type="domain" description="ABC transmembrane type-1" evidence="8">
    <location>
        <begin position="64"/>
        <end position="248"/>
    </location>
</feature>
<feature type="transmembrane region" description="Helical" evidence="7">
    <location>
        <begin position="12"/>
        <end position="34"/>
    </location>
</feature>
<keyword evidence="10" id="KW-1185">Reference proteome</keyword>
<keyword evidence="3" id="KW-1003">Cell membrane</keyword>
<reference evidence="9 10" key="1">
    <citation type="submission" date="2018-10" db="EMBL/GenBank/DDBJ databases">
        <title>Isolation, diversity and antifungal activity of actinobacteria from wheat.</title>
        <authorList>
            <person name="Han C."/>
        </authorList>
    </citation>
    <scope>NUCLEOTIDE SEQUENCE [LARGE SCALE GENOMIC DNA]</scope>
    <source>
        <strain evidence="9 10">NEAU-YY56</strain>
    </source>
</reference>
<dbReference type="Proteomes" id="UP000269289">
    <property type="component" value="Unassembled WGS sequence"/>
</dbReference>
<evidence type="ECO:0000256" key="3">
    <source>
        <dbReference type="ARBA" id="ARBA00022475"/>
    </source>
</evidence>
<comment type="similarity">
    <text evidence="7">Belongs to the binding-protein-dependent transport system permease family.</text>
</comment>
<evidence type="ECO:0000256" key="2">
    <source>
        <dbReference type="ARBA" id="ARBA00022448"/>
    </source>
</evidence>
<sequence>MNRGTGAFVARRVGTLALAVLVALGVWVAVLAVFDVSPLIGKRPWDVFAYVVTDEGAAEHRAAIAADLAVTVKDAGIGYLVGLAAAFVLAVLFAVSPVLERIVMPTAMVLRSIPLVVLTPLITLIFGIGQTGVTAIVIIVVFLPALANILYGLRSVSGEHRDLVLAYGGSAWTVLRKVALPAAVPSTLASARIAVPSAVTGAMIAEWLSTGQGLGGAISRAAGSFGYDAMWASAITVAAVTMLAYAVVSIADSLVQERMGQLT</sequence>